<dbReference type="Pfam" id="PF01847">
    <property type="entry name" value="VHL"/>
    <property type="match status" value="1"/>
</dbReference>
<dbReference type="EMBL" id="GEZM01055693">
    <property type="protein sequence ID" value="JAV72981.1"/>
    <property type="molecule type" value="Transcribed_RNA"/>
</dbReference>
<comment type="similarity">
    <text evidence="1">Belongs to the VHL family.</text>
</comment>
<sequence length="170" mass="19547">MDDGERSADDQGNLVRSVDSHHPSYIRVTNLCPEAVDLIWIDYQGRHVKYTKLSNRAFVDVNTFETHPWIAVHSDKKDKVLMNNKFIYMPTRSRPVPNLPADAPLQFLRVSVSITLPVYSLRYRALLEIRSYLTTVSDVDTLDLPAELRNALKVTILDRISLTQNLLQRI</sequence>
<evidence type="ECO:0000256" key="1">
    <source>
        <dbReference type="ARBA" id="ARBA00010057"/>
    </source>
</evidence>
<keyword evidence="5" id="KW-1185">Reference proteome</keyword>
<dbReference type="InParanoid" id="A0A1Y1LJC0"/>
<dbReference type="InterPro" id="IPR022772">
    <property type="entry name" value="VHL_tumour_suppress_b/a_dom"/>
</dbReference>
<dbReference type="Gene3D" id="1.10.750.10">
    <property type="entry name" value="von Hippel-Lindau disease tumour suppressor, alpha domain"/>
    <property type="match status" value="1"/>
</dbReference>
<protein>
    <recommendedName>
        <fullName evidence="2">von Hippel-Lindau disease tumour suppressor beta domain-containing protein</fullName>
    </recommendedName>
</protein>
<dbReference type="InterPro" id="IPR037140">
    <property type="entry name" value="VHL_beta_dom_sf"/>
</dbReference>
<name>A0A1Y1LJC0_PHOPY</name>
<dbReference type="FunCoup" id="A0A1Y1LJC0">
    <property type="interactions" value="100"/>
</dbReference>
<dbReference type="Proteomes" id="UP000327044">
    <property type="component" value="Unassembled WGS sequence"/>
</dbReference>
<dbReference type="FunFam" id="2.60.40.780:FF:000001">
    <property type="entry name" value="von Hippel-Lindau disease tumor suppressor"/>
    <property type="match status" value="1"/>
</dbReference>
<reference evidence="4" key="3">
    <citation type="submission" date="2019-08" db="EMBL/GenBank/DDBJ databases">
        <authorList>
            <consortium name="Photinus pyralis genome working group"/>
            <person name="Fallon T.R."/>
            <person name="Sander Lower S.E."/>
            <person name="Weng J.-K."/>
        </authorList>
    </citation>
    <scope>NUCLEOTIDE SEQUENCE</scope>
    <source>
        <strain evidence="4">1611_PpyrPB1</strain>
        <tissue evidence="4">Whole body</tissue>
    </source>
</reference>
<dbReference type="InterPro" id="IPR036208">
    <property type="entry name" value="VHL_sf"/>
</dbReference>
<feature type="domain" description="von Hippel-Lindau disease tumour suppressor beta" evidence="2">
    <location>
        <begin position="15"/>
        <end position="92"/>
    </location>
</feature>
<evidence type="ECO:0000313" key="3">
    <source>
        <dbReference type="EMBL" id="JAV72981.1"/>
    </source>
</evidence>
<dbReference type="SUPFAM" id="SSF49468">
    <property type="entry name" value="VHL"/>
    <property type="match status" value="1"/>
</dbReference>
<evidence type="ECO:0000259" key="2">
    <source>
        <dbReference type="Pfam" id="PF01847"/>
    </source>
</evidence>
<gene>
    <name evidence="4" type="ORF">PPYR_01186</name>
</gene>
<organism evidence="3">
    <name type="scientific">Photinus pyralis</name>
    <name type="common">Common eastern firefly</name>
    <name type="synonym">Lampyris pyralis</name>
    <dbReference type="NCBI Taxonomy" id="7054"/>
    <lineage>
        <taxon>Eukaryota</taxon>
        <taxon>Metazoa</taxon>
        <taxon>Ecdysozoa</taxon>
        <taxon>Arthropoda</taxon>
        <taxon>Hexapoda</taxon>
        <taxon>Insecta</taxon>
        <taxon>Pterygota</taxon>
        <taxon>Neoptera</taxon>
        <taxon>Endopterygota</taxon>
        <taxon>Coleoptera</taxon>
        <taxon>Polyphaga</taxon>
        <taxon>Elateriformia</taxon>
        <taxon>Elateroidea</taxon>
        <taxon>Lampyridae</taxon>
        <taxon>Lampyrinae</taxon>
        <taxon>Photinus</taxon>
    </lineage>
</organism>
<dbReference type="EMBL" id="VVIM01000001">
    <property type="protein sequence ID" value="KAB0804216.1"/>
    <property type="molecule type" value="Genomic_DNA"/>
</dbReference>
<proteinExistence type="inferred from homology"/>
<reference evidence="4 5" key="2">
    <citation type="journal article" date="2018" name="Elife">
        <title>Firefly genomes illuminate parallel origins of bioluminescence in beetles.</title>
        <authorList>
            <person name="Fallon T.R."/>
            <person name="Lower S.E."/>
            <person name="Chang C.H."/>
            <person name="Bessho-Uehara M."/>
            <person name="Martin G.J."/>
            <person name="Bewick A.J."/>
            <person name="Behringer M."/>
            <person name="Debat H.J."/>
            <person name="Wong I."/>
            <person name="Day J.C."/>
            <person name="Suvorov A."/>
            <person name="Silva C.J."/>
            <person name="Stanger-Hall K.F."/>
            <person name="Hall D.W."/>
            <person name="Schmitz R.J."/>
            <person name="Nelson D.R."/>
            <person name="Lewis S.M."/>
            <person name="Shigenobu S."/>
            <person name="Bybee S.M."/>
            <person name="Larracuente A.M."/>
            <person name="Oba Y."/>
            <person name="Weng J.K."/>
        </authorList>
    </citation>
    <scope>NUCLEOTIDE SEQUENCE [LARGE SCALE GENOMIC DNA]</scope>
    <source>
        <strain evidence="4">1611_PpyrPB1</strain>
        <tissue evidence="4">Whole body</tissue>
    </source>
</reference>
<reference evidence="3" key="1">
    <citation type="journal article" date="2016" name="Sci. Rep.">
        <title>Molecular characterization of firefly nuptial gifts: a multi-omics approach sheds light on postcopulatory sexual selection.</title>
        <authorList>
            <person name="Al-Wathiqui N."/>
            <person name="Fallon T.R."/>
            <person name="South A."/>
            <person name="Weng J.K."/>
            <person name="Lewis S.M."/>
        </authorList>
    </citation>
    <scope>NUCLEOTIDE SEQUENCE</scope>
</reference>
<dbReference type="CDD" id="cd05468">
    <property type="entry name" value="pVHL"/>
    <property type="match status" value="1"/>
</dbReference>
<dbReference type="InterPro" id="IPR037139">
    <property type="entry name" value="VHL_alpha_dom_sf"/>
</dbReference>
<dbReference type="InterPro" id="IPR024053">
    <property type="entry name" value="VHL_beta_dom"/>
</dbReference>
<accession>A0A1Y1LJC0</accession>
<dbReference type="AlphaFoldDB" id="A0A1Y1LJC0"/>
<dbReference type="Gene3D" id="2.60.40.780">
    <property type="entry name" value="von Hippel-Lindau disease tumour suppressor, beta domain"/>
    <property type="match status" value="1"/>
</dbReference>
<dbReference type="OrthoDB" id="413400at2759"/>
<evidence type="ECO:0000313" key="5">
    <source>
        <dbReference type="Proteomes" id="UP000327044"/>
    </source>
</evidence>
<evidence type="ECO:0000313" key="4">
    <source>
        <dbReference type="EMBL" id="KAB0804216.1"/>
    </source>
</evidence>